<feature type="region of interest" description="Disordered" evidence="1">
    <location>
        <begin position="2051"/>
        <end position="2072"/>
    </location>
</feature>
<feature type="region of interest" description="Disordered" evidence="1">
    <location>
        <begin position="876"/>
        <end position="1143"/>
    </location>
</feature>
<feature type="region of interest" description="Disordered" evidence="1">
    <location>
        <begin position="259"/>
        <end position="376"/>
    </location>
</feature>
<feature type="compositionally biased region" description="Basic and acidic residues" evidence="1">
    <location>
        <begin position="294"/>
        <end position="309"/>
    </location>
</feature>
<dbReference type="RefSeq" id="XP_067922633.1">
    <property type="nucleotide sequence ID" value="XM_068065389.1"/>
</dbReference>
<feature type="region of interest" description="Disordered" evidence="1">
    <location>
        <begin position="108"/>
        <end position="138"/>
    </location>
</feature>
<gene>
    <name evidence="2" type="ORF">CSUI_005211</name>
</gene>
<feature type="compositionally biased region" description="Basic and acidic residues" evidence="1">
    <location>
        <begin position="979"/>
        <end position="998"/>
    </location>
</feature>
<keyword evidence="3" id="KW-1185">Reference proteome</keyword>
<protein>
    <submittedName>
        <fullName evidence="2">Uncharacterized protein</fullName>
    </submittedName>
</protein>
<feature type="compositionally biased region" description="Low complexity" evidence="1">
    <location>
        <begin position="108"/>
        <end position="119"/>
    </location>
</feature>
<feature type="compositionally biased region" description="Polar residues" evidence="1">
    <location>
        <begin position="1084"/>
        <end position="1102"/>
    </location>
</feature>
<dbReference type="Proteomes" id="UP000221165">
    <property type="component" value="Unassembled WGS sequence"/>
</dbReference>
<dbReference type="Pfam" id="PF03666">
    <property type="entry name" value="NPR3"/>
    <property type="match status" value="1"/>
</dbReference>
<feature type="compositionally biased region" description="Polar residues" evidence="1">
    <location>
        <begin position="310"/>
        <end position="324"/>
    </location>
</feature>
<feature type="compositionally biased region" description="Polar residues" evidence="1">
    <location>
        <begin position="884"/>
        <end position="894"/>
    </location>
</feature>
<evidence type="ECO:0000256" key="1">
    <source>
        <dbReference type="SAM" id="MobiDB-lite"/>
    </source>
</evidence>
<feature type="compositionally biased region" description="Basic and acidic residues" evidence="1">
    <location>
        <begin position="344"/>
        <end position="356"/>
    </location>
</feature>
<feature type="region of interest" description="Disordered" evidence="1">
    <location>
        <begin position="524"/>
        <end position="557"/>
    </location>
</feature>
<feature type="compositionally biased region" description="Basic and acidic residues" evidence="1">
    <location>
        <begin position="325"/>
        <end position="334"/>
    </location>
</feature>
<comment type="caution">
    <text evidence="2">The sequence shown here is derived from an EMBL/GenBank/DDBJ whole genome shotgun (WGS) entry which is preliminary data.</text>
</comment>
<feature type="region of interest" description="Disordered" evidence="1">
    <location>
        <begin position="150"/>
        <end position="246"/>
    </location>
</feature>
<feature type="region of interest" description="Disordered" evidence="1">
    <location>
        <begin position="1540"/>
        <end position="1615"/>
    </location>
</feature>
<feature type="compositionally biased region" description="Basic and acidic residues" evidence="1">
    <location>
        <begin position="487"/>
        <end position="499"/>
    </location>
</feature>
<feature type="compositionally biased region" description="Low complexity" evidence="1">
    <location>
        <begin position="1022"/>
        <end position="1036"/>
    </location>
</feature>
<feature type="region of interest" description="Disordered" evidence="1">
    <location>
        <begin position="480"/>
        <end position="499"/>
    </location>
</feature>
<feature type="compositionally biased region" description="Basic and acidic residues" evidence="1">
    <location>
        <begin position="431"/>
        <end position="445"/>
    </location>
</feature>
<sequence>MSGPGVCTAAHAPLGVILVAKRKGEEPAVLLSYFPSLSSSLTPPSLLSSSFSSPSYLPPQCLLTSSSSYLQDLSHIRNISLFNQGGIIATHAIHESCATPRQLPPSSCLPCSSSPSSSSPRRDRLLSPPPSPVRPSVWLSSFSSHRHTASVYAQKTEEEERVTPFSSSFSSSRPYTPKNVPISDTRREKKGQPLSPYRSIPPESSPRVSDVSVDKKKKHRHGGDSQCSLQDKEEGERERPLSKCLSRRIRSDQLGISHGSCQVASHKREKKEKSPSNGCGKSVYHLDTATSQSSRREVGCTAKGVRETSDFSSLRNQGASGVSSENEKRKNETIRRRRSVSIANEEKQERHREHRETLRRRRRTEEEEREDQTGEEVWRELAEILLPEDSCCTGEEFQLEIDTDSFLFGGRDRRRSKARKEETMSDDDFDSIDRREENERDKEGGENPQDSPYPRRLRFISFPYLFKHNDDLLNSHLSHEQSSSTRFSREQAENEIAAKGEEKAEVAPFRENKAIMKAERTELATHLRDVPGGGEATDRSTQQSEKKAPSSCVASSPSLSSSFLRMISEVPLRKLCSFPYTSLPFNASRENDSSGAAASEESSTQQGNSDGDQPHHYHPPGGHLNNNDNSLWLSREGLTSAEGLRGEKHPEHRVEKAEIGEIYGCAKDVLGEGSSTEVGRSLRRERKDLGSSRVQEKMKRDKRKQCLPHIKERQRPIEKFSLAFVFDANDDVSFISHAKTSPRLRRSVPSFPHVHLIPSNSRWGVYTGEGGGVTSMCSAAAQISGFLSQAFLLGEYHYGYLSKEMEKILHFISNPSRGFLPSSVCEATSFSSRSSSDYYPSHTCPSFSSAAGLAHLSNATRHPIETCSLFRHRLHHKRDKTKSGVRTPSRTSQTPPVKPSSSSRSSLSFSLLPVPSFSSLGNSPRSERRKPASTSCTSSSSSSSSSFSRSSEKSSPSWSSDQTSSPALLSSVIPSRSSSDNRDVHAGIRSSSHERRDGEEEVNAPTHRMPLSPATVAEVNTSSSSSSLGSVQGYSRSADRHRDGNDCYREVHGDRLSPSSLPHSTTSPATHQSRHLRRSLKQPEVSTDTIQSRLPASHSVCNSEGEEGEDREHEEEKKEEQLQSDRSKEGSKRGETPCRSAGGRDKERLRELCYLSSLIATLVSVVDQLQATGLATVHLPECMMMTCQLSLRGRSLSTQPRLLLEDQRRDCFLTPDHSLALLHSSDTILNFTFSTFSKRPERIPSSSSSSSALSSFSSCPSSFTKVLRELSQRASPSVSLRELQDALHLSSYAELHALADYLLSWRLARAVDRIEDFYSYSIDATLPLKSLLSVSMEKTEKKRPFSSVSSPSSLKKKTGEETQDKCEKDLLHIASVPLSSDVTLHGSGGARGSHSEHETCMPKRHDEEVRKQEIMRGGERKGEEKEKTGNVGLSEKKTGIFTDKREGSSISSRSVSLHTKEKLGVDLDKDEREKEEVEDEESEEEDEKDEFRNLFPSCPLSFAEMLELFCQYPTVHQVRKAFLQRTLLRDFYQAHDHSLSSCRSSFSSSSLASSSPSPSRCISLVDEEHRTRKRSPSLDHPPCQETISSSSLISPEETFQSRREEKARHRNRDRMRDAVISKDVEMHARRRRRRRDLEELFRRILDWFVATEILIRLKRYFFFWPVVLLFLDETDSRNEEKKLSRGQTFEANKALACILQSVSEEKRENEKERWGTSEGIGETLASAHLGPSLVELHGHNLRRQGGKETDARQDEEDEKEGHRTFRCSCLSEGQSEKEGEEKEEKGREEGDSFLTFRSISLDVDERREDRQGTGGEIFFLSSSEKDERKRRTFLGQKNTKTRYPSLQNIGDVTLPMRSTSPVSSSSSASAAHQDRGAPSQVRNDADRNSRLSFSFRHGSVPLLTYFEAYVASQKERYSFHGESSDDGEQGDEEEEEQGFDSLLSHHRGSSDSPHSLHTIHSRRYAASSFPTFSRDKRDLIHPPSSCSSPSCCSSSPFPLRLPRAHDPPESLCLTSSPSSFPSSPPFFSSPLRLLFYLSACFNHESLPGLPRARRKKAEEKRKKKKKEGKNRRRKLSIVIWSLWKEAPHRQEEGEELHHTDLQEGGSFEMKREAACVLGETIVFPAILSYVR</sequence>
<feature type="region of interest" description="Disordered" evidence="1">
    <location>
        <begin position="1740"/>
        <end position="1793"/>
    </location>
</feature>
<feature type="compositionally biased region" description="Basic and acidic residues" evidence="1">
    <location>
        <begin position="1458"/>
        <end position="1475"/>
    </location>
</feature>
<dbReference type="VEuPathDB" id="ToxoDB:CSUI_005211"/>
<feature type="compositionally biased region" description="Polar residues" evidence="1">
    <location>
        <begin position="1835"/>
        <end position="1862"/>
    </location>
</feature>
<feature type="compositionally biased region" description="Low complexity" evidence="1">
    <location>
        <begin position="899"/>
        <end position="920"/>
    </location>
</feature>
<accession>A0A2C6KXV4</accession>
<feature type="region of interest" description="Disordered" evidence="1">
    <location>
        <begin position="1829"/>
        <end position="1885"/>
    </location>
</feature>
<feature type="region of interest" description="Disordered" evidence="1">
    <location>
        <begin position="589"/>
        <end position="630"/>
    </location>
</feature>
<name>A0A2C6KXV4_9APIC</name>
<feature type="region of interest" description="Disordered" evidence="1">
    <location>
        <begin position="1340"/>
        <end position="1363"/>
    </location>
</feature>
<feature type="compositionally biased region" description="Acidic residues" evidence="1">
    <location>
        <begin position="1476"/>
        <end position="1488"/>
    </location>
</feature>
<evidence type="ECO:0000313" key="2">
    <source>
        <dbReference type="EMBL" id="PHJ20948.1"/>
    </source>
</evidence>
<dbReference type="GO" id="GO:0032007">
    <property type="term" value="P:negative regulation of TOR signaling"/>
    <property type="evidence" value="ECO:0007669"/>
    <property type="project" value="InterPro"/>
</dbReference>
<dbReference type="InterPro" id="IPR005365">
    <property type="entry name" value="Npr3"/>
</dbReference>
<proteinExistence type="predicted"/>
<feature type="compositionally biased region" description="Low complexity" evidence="1">
    <location>
        <begin position="933"/>
        <end position="978"/>
    </location>
</feature>
<organism evidence="2 3">
    <name type="scientific">Cystoisospora suis</name>
    <dbReference type="NCBI Taxonomy" id="483139"/>
    <lineage>
        <taxon>Eukaryota</taxon>
        <taxon>Sar</taxon>
        <taxon>Alveolata</taxon>
        <taxon>Apicomplexa</taxon>
        <taxon>Conoidasida</taxon>
        <taxon>Coccidia</taxon>
        <taxon>Eucoccidiorida</taxon>
        <taxon>Eimeriorina</taxon>
        <taxon>Sarcocystidae</taxon>
        <taxon>Cystoisospora</taxon>
    </lineage>
</organism>
<feature type="compositionally biased region" description="Basic and acidic residues" evidence="1">
    <location>
        <begin position="1774"/>
        <end position="1790"/>
    </location>
</feature>
<feature type="compositionally biased region" description="Low complexity" evidence="1">
    <location>
        <begin position="1540"/>
        <end position="1563"/>
    </location>
</feature>
<feature type="compositionally biased region" description="Low complexity" evidence="1">
    <location>
        <begin position="593"/>
        <end position="603"/>
    </location>
</feature>
<feature type="region of interest" description="Disordered" evidence="1">
    <location>
        <begin position="1381"/>
        <end position="1490"/>
    </location>
</feature>
<evidence type="ECO:0000313" key="3">
    <source>
        <dbReference type="Proteomes" id="UP000221165"/>
    </source>
</evidence>
<reference evidence="2 3" key="1">
    <citation type="journal article" date="2017" name="Int. J. Parasitol.">
        <title>The genome of the protozoan parasite Cystoisospora suis and a reverse vaccinology approach to identify vaccine candidates.</title>
        <authorList>
            <person name="Palmieri N."/>
            <person name="Shrestha A."/>
            <person name="Ruttkowski B."/>
            <person name="Beck T."/>
            <person name="Vogl C."/>
            <person name="Tomley F."/>
            <person name="Blake D.P."/>
            <person name="Joachim A."/>
        </authorList>
    </citation>
    <scope>NUCLEOTIDE SEQUENCE [LARGE SCALE GENOMIC DNA]</scope>
    <source>
        <strain evidence="2 3">Wien I</strain>
    </source>
</reference>
<feature type="region of interest" description="Disordered" evidence="1">
    <location>
        <begin position="413"/>
        <end position="455"/>
    </location>
</feature>
<feature type="compositionally biased region" description="Basic and acidic residues" evidence="1">
    <location>
        <begin position="1393"/>
        <end position="1447"/>
    </location>
</feature>
<feature type="compositionally biased region" description="Low complexity" evidence="1">
    <location>
        <begin position="1056"/>
        <end position="1071"/>
    </location>
</feature>
<feature type="compositionally biased region" description="Basic and acidic residues" evidence="1">
    <location>
        <begin position="230"/>
        <end position="241"/>
    </location>
</feature>
<dbReference type="GeneID" id="94428600"/>
<feature type="compositionally biased region" description="Acidic residues" evidence="1">
    <location>
        <begin position="1924"/>
        <end position="1938"/>
    </location>
</feature>
<dbReference type="EMBL" id="MIGC01002522">
    <property type="protein sequence ID" value="PHJ20948.1"/>
    <property type="molecule type" value="Genomic_DNA"/>
</dbReference>
<feature type="compositionally biased region" description="Basic and acidic residues" evidence="1">
    <location>
        <begin position="1110"/>
        <end position="1143"/>
    </location>
</feature>
<feature type="compositionally biased region" description="Basic and acidic residues" evidence="1">
    <location>
        <begin position="1037"/>
        <end position="1055"/>
    </location>
</feature>
<feature type="region of interest" description="Disordered" evidence="1">
    <location>
        <begin position="1918"/>
        <end position="1956"/>
    </location>
</feature>